<proteinExistence type="predicted"/>
<dbReference type="RefSeq" id="WP_221434715.1">
    <property type="nucleotide sequence ID" value="NZ_JACHBT010000002.1"/>
</dbReference>
<dbReference type="AlphaFoldDB" id="A0A7X0JAR4"/>
<evidence type="ECO:0000313" key="2">
    <source>
        <dbReference type="Proteomes" id="UP000522313"/>
    </source>
</evidence>
<accession>A0A7X0JAR4</accession>
<sequence length="90" mass="10012">MTLVDLPDEGDWSAIFSFAMTFNGYEHYGSFDASAAAAKSGDRTSLELIRNELFFAARASRHCGDDLFLQTYHDLLPLLRQHASAVGKVR</sequence>
<protein>
    <submittedName>
        <fullName evidence="1">Uncharacterized protein</fullName>
    </submittedName>
</protein>
<comment type="caution">
    <text evidence="1">The sequence shown here is derived from an EMBL/GenBank/DDBJ whole genome shotgun (WGS) entry which is preliminary data.</text>
</comment>
<dbReference type="Proteomes" id="UP000522313">
    <property type="component" value="Unassembled WGS sequence"/>
</dbReference>
<organism evidence="1 2">
    <name type="scientific">Sphingomonas endophytica</name>
    <dbReference type="NCBI Taxonomy" id="869719"/>
    <lineage>
        <taxon>Bacteria</taxon>
        <taxon>Pseudomonadati</taxon>
        <taxon>Pseudomonadota</taxon>
        <taxon>Alphaproteobacteria</taxon>
        <taxon>Sphingomonadales</taxon>
        <taxon>Sphingomonadaceae</taxon>
        <taxon>Sphingomonas</taxon>
    </lineage>
</organism>
<name>A0A7X0JAR4_9SPHN</name>
<dbReference type="EMBL" id="JACHBT010000002">
    <property type="protein sequence ID" value="MBB6503407.1"/>
    <property type="molecule type" value="Genomic_DNA"/>
</dbReference>
<reference evidence="1 2" key="1">
    <citation type="submission" date="2020-08" db="EMBL/GenBank/DDBJ databases">
        <title>The Agave Microbiome: Exploring the role of microbial communities in plant adaptations to desert environments.</title>
        <authorList>
            <person name="Partida-Martinez L.P."/>
        </authorList>
    </citation>
    <scope>NUCLEOTIDE SEQUENCE [LARGE SCALE GENOMIC DNA]</scope>
    <source>
        <strain evidence="1 2">AS3.13</strain>
    </source>
</reference>
<gene>
    <name evidence="1" type="ORF">F4693_000360</name>
</gene>
<evidence type="ECO:0000313" key="1">
    <source>
        <dbReference type="EMBL" id="MBB6503407.1"/>
    </source>
</evidence>
<reference evidence="1 2" key="2">
    <citation type="submission" date="2020-08" db="EMBL/GenBank/DDBJ databases">
        <authorList>
            <person name="Partida-Martinez L."/>
            <person name="Huntemann M."/>
            <person name="Clum A."/>
            <person name="Wang J."/>
            <person name="Palaniappan K."/>
            <person name="Ritter S."/>
            <person name="Chen I.-M."/>
            <person name="Stamatis D."/>
            <person name="Reddy T."/>
            <person name="O'Malley R."/>
            <person name="Daum C."/>
            <person name="Shapiro N."/>
            <person name="Ivanova N."/>
            <person name="Kyrpides N."/>
            <person name="Woyke T."/>
        </authorList>
    </citation>
    <scope>NUCLEOTIDE SEQUENCE [LARGE SCALE GENOMIC DNA]</scope>
    <source>
        <strain evidence="1 2">AS3.13</strain>
    </source>
</reference>